<evidence type="ECO:0000313" key="2">
    <source>
        <dbReference type="Proteomes" id="UP000053690"/>
    </source>
</evidence>
<protein>
    <submittedName>
        <fullName evidence="1">Uncharacterized protein</fullName>
    </submittedName>
</protein>
<dbReference type="RefSeq" id="WP_068341242.1">
    <property type="nucleotide sequence ID" value="NZ_LQBP01000020.1"/>
</dbReference>
<name>A0A0X3TBM4_9RHOB</name>
<comment type="caution">
    <text evidence="1">The sequence shown here is derived from an EMBL/GenBank/DDBJ whole genome shotgun (WGS) entry which is preliminary data.</text>
</comment>
<keyword evidence="2" id="KW-1185">Reference proteome</keyword>
<organism evidence="1 2">
    <name type="scientific">Ruegeria profundi</name>
    <dbReference type="NCBI Taxonomy" id="1685378"/>
    <lineage>
        <taxon>Bacteria</taxon>
        <taxon>Pseudomonadati</taxon>
        <taxon>Pseudomonadota</taxon>
        <taxon>Alphaproteobacteria</taxon>
        <taxon>Rhodobacterales</taxon>
        <taxon>Roseobacteraceae</taxon>
        <taxon>Ruegeria</taxon>
    </lineage>
</organism>
<dbReference type="Proteomes" id="UP000053690">
    <property type="component" value="Unassembled WGS sequence"/>
</dbReference>
<dbReference type="AlphaFoldDB" id="A0A0X3TBM4"/>
<accession>A0A0X3TBM4</accession>
<evidence type="ECO:0000313" key="1">
    <source>
        <dbReference type="EMBL" id="KUJ73138.1"/>
    </source>
</evidence>
<gene>
    <name evidence="1" type="ORF">AVO44_20260</name>
</gene>
<proteinExistence type="predicted"/>
<sequence length="65" mass="7368">MGTNLPSASYRLQATTMERDCQVPVCVRILASRHQAEETESFNPRDDGCVFAGYRQFNALFAFLH</sequence>
<dbReference type="STRING" id="1685378.AVO44_20260"/>
<reference evidence="2" key="1">
    <citation type="submission" date="2015-12" db="EMBL/GenBank/DDBJ databases">
        <authorList>
            <person name="Zhang G."/>
            <person name="Stingl U."/>
        </authorList>
    </citation>
    <scope>NUCLEOTIDE SEQUENCE [LARGE SCALE GENOMIC DNA]</scope>
    <source>
        <strain evidence="2">ZGT108</strain>
    </source>
</reference>
<dbReference type="EMBL" id="LQBP01000020">
    <property type="protein sequence ID" value="KUJ73138.1"/>
    <property type="molecule type" value="Genomic_DNA"/>
</dbReference>